<accession>A0A956NBA1</accession>
<reference evidence="15" key="2">
    <citation type="journal article" date="2021" name="Microbiome">
        <title>Successional dynamics and alternative stable states in a saline activated sludge microbial community over 9 years.</title>
        <authorList>
            <person name="Wang Y."/>
            <person name="Ye J."/>
            <person name="Ju F."/>
            <person name="Liu L."/>
            <person name="Boyd J.A."/>
            <person name="Deng Y."/>
            <person name="Parks D.H."/>
            <person name="Jiang X."/>
            <person name="Yin X."/>
            <person name="Woodcroft B.J."/>
            <person name="Tyson G.W."/>
            <person name="Hugenholtz P."/>
            <person name="Polz M.F."/>
            <person name="Zhang T."/>
        </authorList>
    </citation>
    <scope>NUCLEOTIDE SEQUENCE</scope>
    <source>
        <strain evidence="15">HKST-UBA02</strain>
    </source>
</reference>
<evidence type="ECO:0000313" key="15">
    <source>
        <dbReference type="EMBL" id="MCA9755816.1"/>
    </source>
</evidence>
<comment type="caution">
    <text evidence="15">The sequence shown here is derived from an EMBL/GenBank/DDBJ whole genome shotgun (WGS) entry which is preliminary data.</text>
</comment>
<evidence type="ECO:0000259" key="14">
    <source>
        <dbReference type="Pfam" id="PF07715"/>
    </source>
</evidence>
<comment type="similarity">
    <text evidence="10 11">Belongs to the TonB-dependent receptor family.</text>
</comment>
<evidence type="ECO:0000256" key="1">
    <source>
        <dbReference type="ARBA" id="ARBA00004571"/>
    </source>
</evidence>
<sequence>MIHRIGMMVAALGLVAGAPSARAQLTLEDFDNLDLGEILDTEVVSASKRLERSSEAPATVHVVSRAQIDARGYRNLEDLLEDIPGVEIQKNSVSEQRNQISMRGIAGNEKFIVLLDGHRINSTTGTPHVVGANFSLANAERVEVVLGPASALYGVDAFAGIVSIYTRSGVGIDGGEVTGSAGSFLTSDDSIVYGKQISEHLDIAVTVDMYHSDEPVLPDYYRDDFAWYRDVYSKTGLVQKSPFEKDELVATGTPVEYEAPTDAHFVHARLRSENFEIGYTRNREAHSSSIGMRPEYNVYGKGIRFDIGLETIYADHEYTPNGSRWSIEGSISKSTYRLDPSTVFVNTFSSYERAYKYESGTSTTVEEQLRLDVTESTSAMVGVSYQDLTAIPKTGDLPFPYDEGVAPDAQDEYYLGTDILDGDGDPLTVYQDFFFVQYQNYGVFAQVQSDVGRSLILTAGARHDHNTRYGSSFNPRIGVVFSPTPKVKTKLLYGQAFLAPSPYKAYQHYGSFVPVEDPDTGEVDDLLGTFWHLPNPDLEPEYLRSFEAGMSLFVVDGMVIQAAAVHTIIDDLIVNEISFDQEFKGIPVSVVERAINKGRAEIDGATASVMGRFRLGSWRLSPFGSYAWADGNVAGGRLPYTAKHTLKAGLEARRGRFTVTPRFLARSKTYQSTDAGEEASNEGFAVVNLFARIEDLIVTPTWDVAAFLDVRNLTNHQYYNVSQAAGEGFVATPQDPIRFLVGTTVTF</sequence>
<evidence type="ECO:0000313" key="16">
    <source>
        <dbReference type="Proteomes" id="UP000739538"/>
    </source>
</evidence>
<name>A0A956NBA1_UNCEI</name>
<dbReference type="InterPro" id="IPR036942">
    <property type="entry name" value="Beta-barrel_TonB_sf"/>
</dbReference>
<evidence type="ECO:0000256" key="8">
    <source>
        <dbReference type="ARBA" id="ARBA00023170"/>
    </source>
</evidence>
<dbReference type="Proteomes" id="UP000739538">
    <property type="component" value="Unassembled WGS sequence"/>
</dbReference>
<dbReference type="PANTHER" id="PTHR30069">
    <property type="entry name" value="TONB-DEPENDENT OUTER MEMBRANE RECEPTOR"/>
    <property type="match status" value="1"/>
</dbReference>
<dbReference type="Pfam" id="PF07715">
    <property type="entry name" value="Plug"/>
    <property type="match status" value="1"/>
</dbReference>
<dbReference type="GO" id="GO:0015344">
    <property type="term" value="F:siderophore uptake transmembrane transporter activity"/>
    <property type="evidence" value="ECO:0007669"/>
    <property type="project" value="TreeGrafter"/>
</dbReference>
<dbReference type="InterPro" id="IPR012910">
    <property type="entry name" value="Plug_dom"/>
</dbReference>
<proteinExistence type="inferred from homology"/>
<dbReference type="Gene3D" id="2.170.130.10">
    <property type="entry name" value="TonB-dependent receptor, plug domain"/>
    <property type="match status" value="1"/>
</dbReference>
<evidence type="ECO:0000256" key="10">
    <source>
        <dbReference type="PROSITE-ProRule" id="PRU01360"/>
    </source>
</evidence>
<keyword evidence="4 10" id="KW-0812">Transmembrane</keyword>
<evidence type="ECO:0000256" key="3">
    <source>
        <dbReference type="ARBA" id="ARBA00022452"/>
    </source>
</evidence>
<gene>
    <name evidence="15" type="ORF">KDA27_08455</name>
</gene>
<comment type="subcellular location">
    <subcellularLocation>
        <location evidence="1 10">Cell outer membrane</location>
        <topology evidence="1 10">Multi-pass membrane protein</topology>
    </subcellularLocation>
</comment>
<dbReference type="GO" id="GO:0009279">
    <property type="term" value="C:cell outer membrane"/>
    <property type="evidence" value="ECO:0007669"/>
    <property type="project" value="UniProtKB-SubCell"/>
</dbReference>
<keyword evidence="6 11" id="KW-0798">TonB box</keyword>
<evidence type="ECO:0000256" key="4">
    <source>
        <dbReference type="ARBA" id="ARBA00022692"/>
    </source>
</evidence>
<dbReference type="InterPro" id="IPR037066">
    <property type="entry name" value="Plug_dom_sf"/>
</dbReference>
<feature type="signal peptide" evidence="12">
    <location>
        <begin position="1"/>
        <end position="23"/>
    </location>
</feature>
<organism evidence="15 16">
    <name type="scientific">Eiseniibacteriota bacterium</name>
    <dbReference type="NCBI Taxonomy" id="2212470"/>
    <lineage>
        <taxon>Bacteria</taxon>
        <taxon>Candidatus Eiseniibacteriota</taxon>
    </lineage>
</organism>
<feature type="domain" description="TonB-dependent receptor-like beta-barrel" evidence="13">
    <location>
        <begin position="277"/>
        <end position="713"/>
    </location>
</feature>
<dbReference type="GO" id="GO:0044718">
    <property type="term" value="P:siderophore transmembrane transport"/>
    <property type="evidence" value="ECO:0007669"/>
    <property type="project" value="TreeGrafter"/>
</dbReference>
<feature type="domain" description="TonB-dependent receptor plug" evidence="14">
    <location>
        <begin position="54"/>
        <end position="161"/>
    </location>
</feature>
<evidence type="ECO:0000256" key="7">
    <source>
        <dbReference type="ARBA" id="ARBA00023136"/>
    </source>
</evidence>
<keyword evidence="3 10" id="KW-1134">Transmembrane beta strand</keyword>
<evidence type="ECO:0000256" key="12">
    <source>
        <dbReference type="SAM" id="SignalP"/>
    </source>
</evidence>
<dbReference type="InterPro" id="IPR039426">
    <property type="entry name" value="TonB-dep_rcpt-like"/>
</dbReference>
<protein>
    <submittedName>
        <fullName evidence="15">TonB-dependent receptor</fullName>
    </submittedName>
</protein>
<keyword evidence="2 10" id="KW-0813">Transport</keyword>
<dbReference type="SUPFAM" id="SSF56935">
    <property type="entry name" value="Porins"/>
    <property type="match status" value="1"/>
</dbReference>
<evidence type="ECO:0000256" key="11">
    <source>
        <dbReference type="RuleBase" id="RU003357"/>
    </source>
</evidence>
<dbReference type="EMBL" id="JAGQHS010000033">
    <property type="protein sequence ID" value="MCA9755816.1"/>
    <property type="molecule type" value="Genomic_DNA"/>
</dbReference>
<feature type="chain" id="PRO_5036888871" evidence="12">
    <location>
        <begin position="24"/>
        <end position="747"/>
    </location>
</feature>
<evidence type="ECO:0000259" key="13">
    <source>
        <dbReference type="Pfam" id="PF00593"/>
    </source>
</evidence>
<evidence type="ECO:0000256" key="5">
    <source>
        <dbReference type="ARBA" id="ARBA00022729"/>
    </source>
</evidence>
<keyword evidence="5 12" id="KW-0732">Signal</keyword>
<reference evidence="15" key="1">
    <citation type="submission" date="2020-04" db="EMBL/GenBank/DDBJ databases">
        <authorList>
            <person name="Zhang T."/>
        </authorList>
    </citation>
    <scope>NUCLEOTIDE SEQUENCE</scope>
    <source>
        <strain evidence="15">HKST-UBA02</strain>
    </source>
</reference>
<dbReference type="PROSITE" id="PS52016">
    <property type="entry name" value="TONB_DEPENDENT_REC_3"/>
    <property type="match status" value="1"/>
</dbReference>
<keyword evidence="8 15" id="KW-0675">Receptor</keyword>
<evidence type="ECO:0000256" key="6">
    <source>
        <dbReference type="ARBA" id="ARBA00023077"/>
    </source>
</evidence>
<dbReference type="Pfam" id="PF00593">
    <property type="entry name" value="TonB_dep_Rec_b-barrel"/>
    <property type="match status" value="1"/>
</dbReference>
<dbReference type="InterPro" id="IPR000531">
    <property type="entry name" value="Beta-barrel_TonB"/>
</dbReference>
<keyword evidence="7 10" id="KW-0472">Membrane</keyword>
<dbReference type="PANTHER" id="PTHR30069:SF29">
    <property type="entry name" value="HEMOGLOBIN AND HEMOGLOBIN-HAPTOGLOBIN-BINDING PROTEIN 1-RELATED"/>
    <property type="match status" value="1"/>
</dbReference>
<keyword evidence="9 10" id="KW-0998">Cell outer membrane</keyword>
<dbReference type="Gene3D" id="2.40.170.20">
    <property type="entry name" value="TonB-dependent receptor, beta-barrel domain"/>
    <property type="match status" value="1"/>
</dbReference>
<evidence type="ECO:0000256" key="2">
    <source>
        <dbReference type="ARBA" id="ARBA00022448"/>
    </source>
</evidence>
<dbReference type="AlphaFoldDB" id="A0A956NBA1"/>
<evidence type="ECO:0000256" key="9">
    <source>
        <dbReference type="ARBA" id="ARBA00023237"/>
    </source>
</evidence>